<comment type="caution">
    <text evidence="3">The sequence shown here is derived from an EMBL/GenBank/DDBJ whole genome shotgun (WGS) entry which is preliminary data.</text>
</comment>
<dbReference type="Pfam" id="PF06890">
    <property type="entry name" value="Phage_Mu_Gp45"/>
    <property type="match status" value="1"/>
</dbReference>
<dbReference type="eggNOG" id="COG4384">
    <property type="taxonomic scope" value="Bacteria"/>
</dbReference>
<evidence type="ECO:0000259" key="2">
    <source>
        <dbReference type="Pfam" id="PF06890"/>
    </source>
</evidence>
<feature type="compositionally biased region" description="Acidic residues" evidence="1">
    <location>
        <begin position="162"/>
        <end position="171"/>
    </location>
</feature>
<feature type="region of interest" description="Disordered" evidence="1">
    <location>
        <begin position="149"/>
        <end position="171"/>
    </location>
</feature>
<proteinExistence type="predicted"/>
<organism evidence="3">
    <name type="scientific">Rhizobium leguminosarum</name>
    <dbReference type="NCBI Taxonomy" id="384"/>
    <lineage>
        <taxon>Bacteria</taxon>
        <taxon>Pseudomonadati</taxon>
        <taxon>Pseudomonadota</taxon>
        <taxon>Alphaproteobacteria</taxon>
        <taxon>Hyphomicrobiales</taxon>
        <taxon>Rhizobiaceae</taxon>
        <taxon>Rhizobium/Agrobacterium group</taxon>
        <taxon>Rhizobium</taxon>
    </lineage>
</organism>
<evidence type="ECO:0000313" key="3">
    <source>
        <dbReference type="EMBL" id="OAP91299.1"/>
    </source>
</evidence>
<sequence>MDNETAGKIRGIVRRATLKNIKDDGQTQTASVEVAEGVWRDDVEILQPYGFASHTPEDGALAVVLAVGSDESDLVVLPVANPSKRLGKLGEGDVGLYGRHGDRVTISDGGTIELQAGESVSIKIGGVTFVVSAEGVDITGGHVKHNGKNIGDTHIHGGVVEGSDDTDVPSN</sequence>
<accession>A0A179BIX2</accession>
<gene>
    <name evidence="3" type="ORF">A4U53_27955</name>
</gene>
<feature type="domain" description="Bacteriophage Mu Gp45 N-terminal" evidence="2">
    <location>
        <begin position="15"/>
        <end position="82"/>
    </location>
</feature>
<dbReference type="AlphaFoldDB" id="A0A179BIX2"/>
<evidence type="ECO:0000256" key="1">
    <source>
        <dbReference type="SAM" id="MobiDB-lite"/>
    </source>
</evidence>
<name>A0A179BIX2_RHILE</name>
<protein>
    <recommendedName>
        <fullName evidence="2">Bacteriophage Mu Gp45 N-terminal domain-containing protein</fullName>
    </recommendedName>
</protein>
<reference evidence="3" key="1">
    <citation type="submission" date="2016-04" db="EMBL/GenBank/DDBJ databases">
        <title>Fast-growing isolate from the root nodules of Vavilovia formosa.</title>
        <authorList>
            <person name="Kimeklis A."/>
            <person name="Safronova V."/>
            <person name="Belimov A."/>
            <person name="Andronov E."/>
        </authorList>
    </citation>
    <scope>NUCLEOTIDE SEQUENCE [LARGE SCALE GENOMIC DNA]</scope>
    <source>
        <strain evidence="3">Vaf-46</strain>
    </source>
</reference>
<dbReference type="EMBL" id="LWBS01000391">
    <property type="protein sequence ID" value="OAP91299.1"/>
    <property type="molecule type" value="Genomic_DNA"/>
</dbReference>
<dbReference type="InterPro" id="IPR053861">
    <property type="entry name" value="Phage_Mu_Gp45_N"/>
</dbReference>